<feature type="domain" description="Rcc01698-like C-terminal" evidence="2">
    <location>
        <begin position="862"/>
        <end position="964"/>
    </location>
</feature>
<dbReference type="EMBL" id="PSNW01000001">
    <property type="protein sequence ID" value="PPE75480.1"/>
    <property type="molecule type" value="Genomic_DNA"/>
</dbReference>
<evidence type="ECO:0000259" key="2">
    <source>
        <dbReference type="Pfam" id="PF23666"/>
    </source>
</evidence>
<sequence>MSNIGQVAVTLAGAYVGGMVGMPGLGASLGNLVGQALFPTKLPTNVGPQIADQQVTTSAIGAAWPWVFGQDAVAGNLLWKDKVVNHPHTTEAGGKGGPTQKSIYYTATVSYAVGLCYCYDAPIAGITRIWRNEKLVYDVRPQQPAETDEAYAERVAASEGYAEGFTLYLGTSDQMPDPTIEAVKGIGNTPAYRNRAYIVHTDADVTDTGGRIPNMRYELVAGGTDATATVIQRASAVMYPWLSTGIDPRRCENDHEYRYFGEAWSDSEGTTEWHSSLAEALDDATAETEANCSGAQLIGWSIDAVNINWSGALRPYAGSAPAEQEVLYLHLQTVPLEDINLGYHPALENVEPGSGSTCAAVQAAGAQLNDGNRLWWSGRYTDESPDAQNGLGVYFRADNNVSTAPIYPRERNSNNCIFEPSGGQLHIVPDLIIGIRRKPRAPAPPCTPRCSDPYPLLPENPNYCAIGGRVEHMVGYSEASGSFKALANYRVSSRIVTDYPLGPIIVAGSPGDNQAAWESAYAAAQAANARIRPGLVYGVDYPVVPTKAYVRSYQQYALEPYPPTVGSIVRAICEEVRIPSNRIDVSDLTDTLPGYSLSTLMTARQGIEPLQAYQFFDCVESDALLKFPARGQPIVLTLSEDELGARFAGETAPPLVATQIQQAVELPRFVRVHYKMGAKDYQPGMRQSPPRMTTDSVNAKDVQLAINMTDEKAAQIAQVIHQDDWWGRETYETHVSPALLQVECADCVGLPVEGQIERARIVGVSFAPPFSPLKWSLRRDDDGVYVSYAKGTAAPPSDDRVGVSGPTRLLIIDGPALDSSANDAGVYVAVWGEFSRWAGAQVMSSIDGGASYKERVTILTPATVGRVVGVLDAGPTVNVWDYASVLVVDMDQGVLSTSTQEAVLNGANPCFVGADGRWEALQYVNATLLGEFDGKKRFQVTTMLRGRRGTEWTQPLHEVGDWVVLVGPGMARVAGEEADIGRAAQWKAVTLDMMEEAAAAQGFIGHGVALMPYSVSQLAGRRLANDDIEITWLRRSRLGVEWRDYVDVPLNESSELYLVEILSPQGSTLRTLNVAVPAFVYSAAAQSEDFGGPVTSLQVRVRQISEIVGPGYPALAALELPLVA</sequence>
<dbReference type="InterPro" id="IPR056490">
    <property type="entry name" value="Rcc01698_C"/>
</dbReference>
<dbReference type="Pfam" id="PF23666">
    <property type="entry name" value="Rcc01698_C"/>
    <property type="match status" value="1"/>
</dbReference>
<evidence type="ECO:0000313" key="4">
    <source>
        <dbReference type="Proteomes" id="UP000238220"/>
    </source>
</evidence>
<protein>
    <submittedName>
        <fullName evidence="3">Uncharacterized protein</fullName>
    </submittedName>
</protein>
<dbReference type="OrthoDB" id="6021410at2"/>
<reference evidence="3 4" key="1">
    <citation type="submission" date="2018-02" db="EMBL/GenBank/DDBJ databases">
        <title>Genome sequencing of Solimonas sp. HR-BB.</title>
        <authorList>
            <person name="Lee Y."/>
            <person name="Jeon C.O."/>
        </authorList>
    </citation>
    <scope>NUCLEOTIDE SEQUENCE [LARGE SCALE GENOMIC DNA]</scope>
    <source>
        <strain evidence="3 4">HR-BB</strain>
    </source>
</reference>
<evidence type="ECO:0000259" key="1">
    <source>
        <dbReference type="Pfam" id="PF13550"/>
    </source>
</evidence>
<organism evidence="3 4">
    <name type="scientific">Solimonas fluminis</name>
    <dbReference type="NCBI Taxonomy" id="2086571"/>
    <lineage>
        <taxon>Bacteria</taxon>
        <taxon>Pseudomonadati</taxon>
        <taxon>Pseudomonadota</taxon>
        <taxon>Gammaproteobacteria</taxon>
        <taxon>Nevskiales</taxon>
        <taxon>Nevskiaceae</taxon>
        <taxon>Solimonas</taxon>
    </lineage>
</organism>
<dbReference type="Pfam" id="PF13550">
    <property type="entry name" value="Phage-tail_3"/>
    <property type="match status" value="1"/>
</dbReference>
<proteinExistence type="predicted"/>
<accession>A0A2S5TKF9</accession>
<evidence type="ECO:0000313" key="3">
    <source>
        <dbReference type="EMBL" id="PPE75480.1"/>
    </source>
</evidence>
<name>A0A2S5TKF9_9GAMM</name>
<feature type="domain" description="Tip attachment protein J" evidence="1">
    <location>
        <begin position="601"/>
        <end position="764"/>
    </location>
</feature>
<dbReference type="Proteomes" id="UP000238220">
    <property type="component" value="Unassembled WGS sequence"/>
</dbReference>
<keyword evidence="4" id="KW-1185">Reference proteome</keyword>
<gene>
    <name evidence="3" type="ORF">C3942_00885</name>
</gene>
<dbReference type="AlphaFoldDB" id="A0A2S5TKF9"/>
<comment type="caution">
    <text evidence="3">The sequence shown here is derived from an EMBL/GenBank/DDBJ whole genome shotgun (WGS) entry which is preliminary data.</text>
</comment>
<dbReference type="RefSeq" id="WP_104228446.1">
    <property type="nucleotide sequence ID" value="NZ_PSNW01000001.1"/>
</dbReference>
<dbReference type="InterPro" id="IPR032876">
    <property type="entry name" value="J_dom"/>
</dbReference>